<sequence>MDGDLMRPPSRTPRLDGVAKSLRCHRQANASARHPRASGSGQHEDEGQGQGEQEVIAERRQVIKAAFRALVEAARPDLSPAQVDAVVAQVNQRMTTGSMQCCLAA</sequence>
<feature type="region of interest" description="Disordered" evidence="1">
    <location>
        <begin position="1"/>
        <end position="57"/>
    </location>
</feature>
<keyword evidence="3" id="KW-1185">Reference proteome</keyword>
<dbReference type="AlphaFoldDB" id="A0A6A0AMQ5"/>
<evidence type="ECO:0000256" key="1">
    <source>
        <dbReference type="SAM" id="MobiDB-lite"/>
    </source>
</evidence>
<organism evidence="2 3">
    <name type="scientific">Haematococcus lacustris</name>
    <name type="common">Green alga</name>
    <name type="synonym">Haematococcus pluvialis</name>
    <dbReference type="NCBI Taxonomy" id="44745"/>
    <lineage>
        <taxon>Eukaryota</taxon>
        <taxon>Viridiplantae</taxon>
        <taxon>Chlorophyta</taxon>
        <taxon>core chlorophytes</taxon>
        <taxon>Chlorophyceae</taxon>
        <taxon>CS clade</taxon>
        <taxon>Chlamydomonadales</taxon>
        <taxon>Haematococcaceae</taxon>
        <taxon>Haematococcus</taxon>
    </lineage>
</organism>
<proteinExistence type="predicted"/>
<evidence type="ECO:0000313" key="3">
    <source>
        <dbReference type="Proteomes" id="UP000485058"/>
    </source>
</evidence>
<accession>A0A6A0AMQ5</accession>
<feature type="non-terminal residue" evidence="2">
    <location>
        <position position="105"/>
    </location>
</feature>
<evidence type="ECO:0000313" key="2">
    <source>
        <dbReference type="EMBL" id="GFH33521.1"/>
    </source>
</evidence>
<gene>
    <name evidence="2" type="ORF">HaLaN_32905</name>
</gene>
<reference evidence="2 3" key="1">
    <citation type="submission" date="2020-02" db="EMBL/GenBank/DDBJ databases">
        <title>Draft genome sequence of Haematococcus lacustris strain NIES-144.</title>
        <authorList>
            <person name="Morimoto D."/>
            <person name="Nakagawa S."/>
            <person name="Yoshida T."/>
            <person name="Sawayama S."/>
        </authorList>
    </citation>
    <scope>NUCLEOTIDE SEQUENCE [LARGE SCALE GENOMIC DNA]</scope>
    <source>
        <strain evidence="2 3">NIES-144</strain>
    </source>
</reference>
<dbReference type="EMBL" id="BLLF01008789">
    <property type="protein sequence ID" value="GFH33521.1"/>
    <property type="molecule type" value="Genomic_DNA"/>
</dbReference>
<protein>
    <submittedName>
        <fullName evidence="2">Uncharacterized protein</fullName>
    </submittedName>
</protein>
<dbReference type="Proteomes" id="UP000485058">
    <property type="component" value="Unassembled WGS sequence"/>
</dbReference>
<name>A0A6A0AMQ5_HAELA</name>
<comment type="caution">
    <text evidence="2">The sequence shown here is derived from an EMBL/GenBank/DDBJ whole genome shotgun (WGS) entry which is preliminary data.</text>
</comment>